<reference evidence="1 2" key="1">
    <citation type="submission" date="2019-03" db="EMBL/GenBank/DDBJ databases">
        <title>Paracraurococcus aquatilis NE82 genome sequence.</title>
        <authorList>
            <person name="Zhao Y."/>
            <person name="Du Z."/>
        </authorList>
    </citation>
    <scope>NUCLEOTIDE SEQUENCE [LARGE SCALE GENOMIC DNA]</scope>
    <source>
        <strain evidence="1 2">NE82</strain>
    </source>
</reference>
<gene>
    <name evidence="1" type="ORF">EXY23_21055</name>
</gene>
<dbReference type="AlphaFoldDB" id="A0A4R4D811"/>
<evidence type="ECO:0000313" key="2">
    <source>
        <dbReference type="Proteomes" id="UP000295023"/>
    </source>
</evidence>
<organism evidence="1 2">
    <name type="scientific">Roseicella aquatilis</name>
    <dbReference type="NCBI Taxonomy" id="2527868"/>
    <lineage>
        <taxon>Bacteria</taxon>
        <taxon>Pseudomonadati</taxon>
        <taxon>Pseudomonadota</taxon>
        <taxon>Alphaproteobacteria</taxon>
        <taxon>Acetobacterales</taxon>
        <taxon>Roseomonadaceae</taxon>
        <taxon>Roseicella</taxon>
    </lineage>
</organism>
<evidence type="ECO:0000313" key="1">
    <source>
        <dbReference type="EMBL" id="TCZ55817.1"/>
    </source>
</evidence>
<dbReference type="EMBL" id="SKBM01000025">
    <property type="protein sequence ID" value="TCZ55817.1"/>
    <property type="molecule type" value="Genomic_DNA"/>
</dbReference>
<sequence length="317" mass="36965">MILFLSPKNRWWNRILKSPRGIKQVDILAEADIAAATWHYWKLGRPIDEGFAEELFTAVGNTIKGKQYGPGEKEQLLDRVEEIRDVYFLPEPGEHLYDTARRFGMDISTAQQIIDNIIYDHWPVFPSLLYPADQTGRAQASQRLAAYGGAYRMWMRRGSEWLLCGLRVRYVLKIRRGLVIRCKLNVPIINREPNYPPYWEYDGFLRVLSNKVFWMFEKRNYSHRGDYIHFITDIGEVLEQRMTFVGTYLTTGQDTDQTIISSDVMLRRLREEEVTKMEEEMHSLASIVRGAAAHDLDRQLATLKAARRRSDLSDVAE</sequence>
<name>A0A4R4D811_9PROT</name>
<dbReference type="Proteomes" id="UP000295023">
    <property type="component" value="Unassembled WGS sequence"/>
</dbReference>
<comment type="caution">
    <text evidence="1">The sequence shown here is derived from an EMBL/GenBank/DDBJ whole genome shotgun (WGS) entry which is preliminary data.</text>
</comment>
<protein>
    <submittedName>
        <fullName evidence="1">Uncharacterized protein</fullName>
    </submittedName>
</protein>
<keyword evidence="2" id="KW-1185">Reference proteome</keyword>
<accession>A0A4R4D811</accession>
<proteinExistence type="predicted"/>